<dbReference type="InterPro" id="IPR045963">
    <property type="entry name" value="DUF6383"/>
</dbReference>
<protein>
    <recommendedName>
        <fullName evidence="2">DUF6383 domain-containing protein</fullName>
    </recommendedName>
</protein>
<reference evidence="3 4" key="1">
    <citation type="submission" date="2015-09" db="EMBL/GenBank/DDBJ databases">
        <authorList>
            <consortium name="Pathogen Informatics"/>
        </authorList>
    </citation>
    <scope>NUCLEOTIDE SEQUENCE [LARGE SCALE GENOMIC DNA]</scope>
    <source>
        <strain evidence="3 4">2789STDY5608872</strain>
    </source>
</reference>
<name>A0A173TT17_PARDI</name>
<sequence length="983" mass="105352">MNKKFSTLLATAMLATTFSAVAADASIAPDKVEAGSYYYIGNTDGYLTIGENGAKTAKDSIMFSQKANADLWTLTKGGYDEATGVQRYVLTNKNGVVLSVAKSDKAPYSIREGIKEFQFAGSASNGFDISAAVKAGKVIYLNSGVAKDVTIPTSAGSTKVNIEEPGKALMSAETISDFSVFTLVANPAVTKNPFDGVVVRARNVDANGKIVDEATGENWIKFELAEKPGFFIGVDTTFTTIHAQKDIFGVTLKADSTYAKNDKHTVANNEYQMFRVTKDLKNGKMTLVVKKSPVKRAKATDAWTEVSTNITNGDSIVLKYAKIDNLNVLTASVASAFGGNVVQGNALSFTQTPGTPASLPNGAGVYFLKNKNTHNVAGNAKNANLNKYYGAKVSEFVSSVSNFNREGQYYVAEKDGRYAVVSRMQGADVPANAAQYALDSNTGYREIYKVGDGLYTFNGNDTIQFIYAKEVNEAKDRFLGYKSFTKEDIKNEAFALNLVSGTPGVDGLYAYAKDSLISIKSATFDDAIRFKVKAVELEKWSRESATDAWSKVSIAYLDNAGAQILKDTLSAVAYTLNEQYTKNTVTNSAYDTEETYAAVKFVNRDAVPFVFKAIEAADEYLMVPVKVTAIDNATASGTSAVTKMEEESFKVVFNVKTAALTYVAQDDVRDDFFKFEKAAAPDYANLGAPSHKILSSSEGDGKALSMNPTTLFAEVKTAEQTPYIDSLFGLWIDTACVKDITKPLYYVTTGNGLSAEDREAGFMYYLVNPYDSAYVANSTGDETANMSSAYLLKDFTDTYAKAAFVKAKVYGVDSLTIVREKATAADTLKNMSINPAAMAFMTTPATDGLTNLIVENTVNTFNGKDGDDAQQFDSKSYYLKVINNVLVWSSVPTDAHLFNVASTELHPTSNDNVADGASTISVVANAGTVTIQGAAGKSVVISNILGKVVAETVLSSDNATIAVPAGIVAVAVEGEAAVKVVVK</sequence>
<keyword evidence="1" id="KW-0732">Signal</keyword>
<evidence type="ECO:0000313" key="4">
    <source>
        <dbReference type="Proteomes" id="UP000095591"/>
    </source>
</evidence>
<dbReference type="AlphaFoldDB" id="A0A173TT17"/>
<evidence type="ECO:0000313" key="3">
    <source>
        <dbReference type="EMBL" id="CUN05811.1"/>
    </source>
</evidence>
<accession>A0A173TT17</accession>
<feature type="domain" description="DUF6383" evidence="2">
    <location>
        <begin position="907"/>
        <end position="982"/>
    </location>
</feature>
<dbReference type="RefSeq" id="WP_052647310.1">
    <property type="nucleotide sequence ID" value="NZ_CDRH01000452.1"/>
</dbReference>
<dbReference type="EMBL" id="CYXP01000003">
    <property type="protein sequence ID" value="CUN05811.1"/>
    <property type="molecule type" value="Genomic_DNA"/>
</dbReference>
<proteinExistence type="predicted"/>
<gene>
    <name evidence="3" type="ORF">ERS852429_01748</name>
</gene>
<evidence type="ECO:0000259" key="2">
    <source>
        <dbReference type="Pfam" id="PF19910"/>
    </source>
</evidence>
<organism evidence="3 4">
    <name type="scientific">Parabacteroides distasonis</name>
    <dbReference type="NCBI Taxonomy" id="823"/>
    <lineage>
        <taxon>Bacteria</taxon>
        <taxon>Pseudomonadati</taxon>
        <taxon>Bacteroidota</taxon>
        <taxon>Bacteroidia</taxon>
        <taxon>Bacteroidales</taxon>
        <taxon>Tannerellaceae</taxon>
        <taxon>Parabacteroides</taxon>
    </lineage>
</organism>
<evidence type="ECO:0000256" key="1">
    <source>
        <dbReference type="SAM" id="SignalP"/>
    </source>
</evidence>
<feature type="signal peptide" evidence="1">
    <location>
        <begin position="1"/>
        <end position="22"/>
    </location>
</feature>
<dbReference type="Proteomes" id="UP000095591">
    <property type="component" value="Unassembled WGS sequence"/>
</dbReference>
<feature type="chain" id="PRO_5008012564" description="DUF6383 domain-containing protein" evidence="1">
    <location>
        <begin position="23"/>
        <end position="983"/>
    </location>
</feature>
<dbReference type="Pfam" id="PF19910">
    <property type="entry name" value="DUF6383"/>
    <property type="match status" value="1"/>
</dbReference>